<sequence length="100" mass="11854">MMYDYVEVREPKITSKSLFSRKGNTTVNIHKSDGKVEVSIAVLDGYFPAFDIKLIDDKLWSRKDKTLSEYTYYYDLLSRVRDSFPDNIDGFGRWEERVRQ</sequence>
<keyword evidence="2" id="KW-1185">Reference proteome</keyword>
<proteinExistence type="predicted"/>
<evidence type="ECO:0000313" key="2">
    <source>
        <dbReference type="Proteomes" id="UP001250181"/>
    </source>
</evidence>
<protein>
    <submittedName>
        <fullName evidence="1">Uncharacterized protein</fullName>
    </submittedName>
</protein>
<comment type="caution">
    <text evidence="1">The sequence shown here is derived from an EMBL/GenBank/DDBJ whole genome shotgun (WGS) entry which is preliminary data.</text>
</comment>
<dbReference type="Proteomes" id="UP001250181">
    <property type="component" value="Unassembled WGS sequence"/>
</dbReference>
<reference evidence="1 2" key="1">
    <citation type="submission" date="2023-09" db="EMBL/GenBank/DDBJ databases">
        <title>Streptomyces sp. nov.: A antagonism against Alternaria gaisen Producing Streptochlin, Isolated from Tamarix root soil.</title>
        <authorList>
            <person name="Chen Y."/>
        </authorList>
    </citation>
    <scope>NUCLEOTIDE SEQUENCE [LARGE SCALE GENOMIC DNA]</scope>
    <source>
        <strain evidence="1 2">TRM76323</strain>
    </source>
</reference>
<accession>A0ABU3QL09</accession>
<evidence type="ECO:0000313" key="1">
    <source>
        <dbReference type="EMBL" id="MDT9683453.1"/>
    </source>
</evidence>
<dbReference type="RefSeq" id="WP_315878527.1">
    <property type="nucleotide sequence ID" value="NZ_JAWCTQ010000016.1"/>
</dbReference>
<organism evidence="1 2">
    <name type="scientific">Streptomyces tamarix</name>
    <dbReference type="NCBI Taxonomy" id="3078565"/>
    <lineage>
        <taxon>Bacteria</taxon>
        <taxon>Bacillati</taxon>
        <taxon>Actinomycetota</taxon>
        <taxon>Actinomycetes</taxon>
        <taxon>Kitasatosporales</taxon>
        <taxon>Streptomycetaceae</taxon>
        <taxon>Streptomyces</taxon>
    </lineage>
</organism>
<gene>
    <name evidence="1" type="ORF">RND61_15500</name>
</gene>
<name>A0ABU3QL09_9ACTN</name>
<dbReference type="EMBL" id="JAWCTQ010000016">
    <property type="protein sequence ID" value="MDT9683453.1"/>
    <property type="molecule type" value="Genomic_DNA"/>
</dbReference>